<feature type="domain" description="Helicase ATP-binding" evidence="9">
    <location>
        <begin position="321"/>
        <end position="498"/>
    </location>
</feature>
<dbReference type="InterPro" id="IPR011545">
    <property type="entry name" value="DEAD/DEAH_box_helicase_dom"/>
</dbReference>
<dbReference type="InterPro" id="IPR012340">
    <property type="entry name" value="NA-bd_OB-fold"/>
</dbReference>
<evidence type="ECO:0000256" key="5">
    <source>
        <dbReference type="ARBA" id="ARBA00022840"/>
    </source>
</evidence>
<dbReference type="GO" id="GO:0006281">
    <property type="term" value="P:DNA repair"/>
    <property type="evidence" value="ECO:0007669"/>
    <property type="project" value="UniProtKB-KW"/>
</dbReference>
<keyword evidence="6" id="KW-0238">DNA-binding</keyword>
<keyword evidence="4 11" id="KW-0347">Helicase</keyword>
<dbReference type="InterPro" id="IPR045562">
    <property type="entry name" value="RecG_dom3_C"/>
</dbReference>
<gene>
    <name evidence="11" type="primary">recG</name>
    <name evidence="11" type="ORF">NCTC11820_00762</name>
</gene>
<dbReference type="InterPro" id="IPR014001">
    <property type="entry name" value="Helicase_ATP-bd"/>
</dbReference>
<accession>A0A2X2YDR0</accession>
<dbReference type="PANTHER" id="PTHR47964:SF1">
    <property type="entry name" value="ATP-DEPENDENT DNA HELICASE HOMOLOG RECG, CHLOROPLASTIC"/>
    <property type="match status" value="1"/>
</dbReference>
<evidence type="ECO:0000256" key="4">
    <source>
        <dbReference type="ARBA" id="ARBA00022806"/>
    </source>
</evidence>
<keyword evidence="1" id="KW-0547">Nucleotide-binding</keyword>
<organism evidence="11 12">
    <name type="scientific">Mobiluncus curtisii</name>
    <dbReference type="NCBI Taxonomy" id="2051"/>
    <lineage>
        <taxon>Bacteria</taxon>
        <taxon>Bacillati</taxon>
        <taxon>Actinomycetota</taxon>
        <taxon>Actinomycetes</taxon>
        <taxon>Actinomycetales</taxon>
        <taxon>Actinomycetaceae</taxon>
        <taxon>Mobiluncus</taxon>
    </lineage>
</organism>
<keyword evidence="3 11" id="KW-0378">Hydrolase</keyword>
<dbReference type="GO" id="GO:0003677">
    <property type="term" value="F:DNA binding"/>
    <property type="evidence" value="ECO:0007669"/>
    <property type="project" value="UniProtKB-KW"/>
</dbReference>
<feature type="compositionally biased region" description="Basic and acidic residues" evidence="8">
    <location>
        <begin position="559"/>
        <end position="568"/>
    </location>
</feature>
<dbReference type="GeneID" id="55565929"/>
<dbReference type="InterPro" id="IPR001650">
    <property type="entry name" value="Helicase_C-like"/>
</dbReference>
<keyword evidence="7" id="KW-0234">DNA repair</keyword>
<name>A0A2X2YDR0_9ACTO</name>
<dbReference type="AlphaFoldDB" id="A0A2X2YDR0"/>
<evidence type="ECO:0000259" key="9">
    <source>
        <dbReference type="PROSITE" id="PS51192"/>
    </source>
</evidence>
<dbReference type="GO" id="GO:0005524">
    <property type="term" value="F:ATP binding"/>
    <property type="evidence" value="ECO:0007669"/>
    <property type="project" value="UniProtKB-KW"/>
</dbReference>
<dbReference type="CDD" id="cd17992">
    <property type="entry name" value="DEXHc_RecG"/>
    <property type="match status" value="1"/>
</dbReference>
<dbReference type="EMBL" id="UASJ01000001">
    <property type="protein sequence ID" value="SQB64418.1"/>
    <property type="molecule type" value="Genomic_DNA"/>
</dbReference>
<dbReference type="GO" id="GO:0003678">
    <property type="term" value="F:DNA helicase activity"/>
    <property type="evidence" value="ECO:0007669"/>
    <property type="project" value="UniProtKB-EC"/>
</dbReference>
<dbReference type="EC" id="3.6.4.12" evidence="11"/>
<evidence type="ECO:0000256" key="7">
    <source>
        <dbReference type="ARBA" id="ARBA00023204"/>
    </source>
</evidence>
<evidence type="ECO:0000313" key="12">
    <source>
        <dbReference type="Proteomes" id="UP000250245"/>
    </source>
</evidence>
<proteinExistence type="predicted"/>
<dbReference type="Proteomes" id="UP000250245">
    <property type="component" value="Unassembled WGS sequence"/>
</dbReference>
<evidence type="ECO:0000256" key="3">
    <source>
        <dbReference type="ARBA" id="ARBA00022801"/>
    </source>
</evidence>
<dbReference type="PANTHER" id="PTHR47964">
    <property type="entry name" value="ATP-DEPENDENT DNA HELICASE HOMOLOG RECG, CHLOROPLASTIC"/>
    <property type="match status" value="1"/>
</dbReference>
<dbReference type="PROSITE" id="PS51194">
    <property type="entry name" value="HELICASE_CTER"/>
    <property type="match status" value="1"/>
</dbReference>
<dbReference type="SUPFAM" id="SSF52540">
    <property type="entry name" value="P-loop containing nucleoside triphosphate hydrolases"/>
    <property type="match status" value="2"/>
</dbReference>
<feature type="domain" description="Helicase C-terminal" evidence="10">
    <location>
        <begin position="588"/>
        <end position="728"/>
    </location>
</feature>
<dbReference type="RefSeq" id="WP_004006663.1">
    <property type="nucleotide sequence ID" value="NZ_CP068112.1"/>
</dbReference>
<dbReference type="Gene3D" id="3.40.50.300">
    <property type="entry name" value="P-loop containing nucleotide triphosphate hydrolases"/>
    <property type="match status" value="2"/>
</dbReference>
<dbReference type="InterPro" id="IPR047112">
    <property type="entry name" value="RecG/Mfd"/>
</dbReference>
<evidence type="ECO:0000256" key="2">
    <source>
        <dbReference type="ARBA" id="ARBA00022763"/>
    </source>
</evidence>
<dbReference type="PROSITE" id="PS51192">
    <property type="entry name" value="HELICASE_ATP_BIND_1"/>
    <property type="match status" value="1"/>
</dbReference>
<dbReference type="GO" id="GO:0016787">
    <property type="term" value="F:hydrolase activity"/>
    <property type="evidence" value="ECO:0007669"/>
    <property type="project" value="UniProtKB-KW"/>
</dbReference>
<sequence>MVNLQTPLERIIKAKSVVSKFAHLGVLTLGDLLWYPPRRTYRWGELTNFDSLIPGTDVTVFAVVMDSHLGWTRRHDKAMLTVTLQDQLETDARNEGGARPDLWGQRANRLTVRFFAKHPNALNLHANRLEKGTLAVFAGRLSGKPDSLASEAFLAHPEYRVLADYDPEIVKTLSTQPQPLYHATAGLPSWKIGKIIDAQLLMVNPAEIPEAIPDSLRRERNLPDAYTALLGLHHPETDAQYQAALDYLRFREAFTLGAALAKARNQIQSHPAWSLPVSQDVFESSTDSDGEPGDLVAQAVAGLPFQLTAGQRQVWEEIAGDIAREVPMNRLLQGEVGSGKTVVSALACLAAVQNGFQAAFMAPTEVLAHQHFQTLNRLLGDLADPLGGLSGEQPGTDNVPLRLLTGSTPAPEKREIADRGAAGEPMLVVGTQALLTESLQLSRLALVVVDEQHRFGVEQRGALLTRGERAPHFLTMTATPIPRTVAMTVFGDLDVSVLRQLPAGRAEVQTFLVNEANVRWVTRAWSRAAEEIKQGGRVYVLCPKIAPDATGQNPVSSSDSRHPPQGDRKTRKPAVQTSWGDDLAGFGELEALEPDRILHTVTQTAARLAALPIFRDVPIGVAHSNLDSAAKQQAVSDFAAGRTPLLVSTTVVEVGMDVPEASMMIILDADRYGISQLHQLRGRIGRGSRPGVCLAIAPLDFPPVSGNLPEMMALAGAGTLSPALARLCAFAASRDGFALAEADLTIRREGDVLGQNQSGRRSRLKVLSLVNDAEVITAAKVAAAALVAADPQLSAHPELARLVFELGDGAQNLTKS</sequence>
<keyword evidence="2" id="KW-0227">DNA damage</keyword>
<dbReference type="SUPFAM" id="SSF50249">
    <property type="entry name" value="Nucleic acid-binding proteins"/>
    <property type="match status" value="1"/>
</dbReference>
<evidence type="ECO:0000256" key="6">
    <source>
        <dbReference type="ARBA" id="ARBA00023125"/>
    </source>
</evidence>
<evidence type="ECO:0000256" key="1">
    <source>
        <dbReference type="ARBA" id="ARBA00022741"/>
    </source>
</evidence>
<dbReference type="Pfam" id="PF00271">
    <property type="entry name" value="Helicase_C"/>
    <property type="match status" value="1"/>
</dbReference>
<evidence type="ECO:0000259" key="10">
    <source>
        <dbReference type="PROSITE" id="PS51194"/>
    </source>
</evidence>
<protein>
    <submittedName>
        <fullName evidence="11">ATP-dependent DNA helicase recG</fullName>
        <ecNumber evidence="11">3.6.4.12</ecNumber>
    </submittedName>
</protein>
<dbReference type="OMA" id="DNGFQAC"/>
<evidence type="ECO:0000256" key="8">
    <source>
        <dbReference type="SAM" id="MobiDB-lite"/>
    </source>
</evidence>
<feature type="region of interest" description="Disordered" evidence="8">
    <location>
        <begin position="550"/>
        <end position="579"/>
    </location>
</feature>
<keyword evidence="5" id="KW-0067">ATP-binding</keyword>
<dbReference type="InterPro" id="IPR027417">
    <property type="entry name" value="P-loop_NTPase"/>
</dbReference>
<reference evidence="11 12" key="1">
    <citation type="submission" date="2018-06" db="EMBL/GenBank/DDBJ databases">
        <authorList>
            <consortium name="Pathogen Informatics"/>
            <person name="Doyle S."/>
        </authorList>
    </citation>
    <scope>NUCLEOTIDE SEQUENCE [LARGE SCALE GENOMIC DNA]</scope>
    <source>
        <strain evidence="11 12">NCTC11820</strain>
    </source>
</reference>
<dbReference type="Pfam" id="PF00270">
    <property type="entry name" value="DEAD"/>
    <property type="match status" value="1"/>
</dbReference>
<dbReference type="SMART" id="SM00490">
    <property type="entry name" value="HELICc"/>
    <property type="match status" value="1"/>
</dbReference>
<dbReference type="Pfam" id="PF19833">
    <property type="entry name" value="RecG_dom3_C"/>
    <property type="match status" value="1"/>
</dbReference>
<dbReference type="SMART" id="SM00487">
    <property type="entry name" value="DEXDc"/>
    <property type="match status" value="1"/>
</dbReference>
<evidence type="ECO:0000313" key="11">
    <source>
        <dbReference type="EMBL" id="SQB64418.1"/>
    </source>
</evidence>